<reference evidence="1" key="1">
    <citation type="submission" date="2017-07" db="EMBL/GenBank/DDBJ databases">
        <title>Taro Niue Genome Assembly and Annotation.</title>
        <authorList>
            <person name="Atibalentja N."/>
            <person name="Keating K."/>
            <person name="Fields C.J."/>
        </authorList>
    </citation>
    <scope>NUCLEOTIDE SEQUENCE</scope>
    <source>
        <strain evidence="1">Niue_2</strain>
        <tissue evidence="1">Leaf</tissue>
    </source>
</reference>
<keyword evidence="2" id="KW-1185">Reference proteome</keyword>
<proteinExistence type="predicted"/>
<sequence>MCSFCWQSNLKAADVDIEMQHVADGILVSTEIEKIVMGRKIGIEYCESSFNFQVARHPDDVIVVTGIVGCAGLKRNSSMQMQGTGNNEFRHHGVGISQENMNRGAVPGKESGHINHGVQGTTNAGLGAVMPANASGVWANPPQANTNVNVGWCPPQQGNANMNMFWVALAQANPGWGSQLQTKGV</sequence>
<evidence type="ECO:0000313" key="2">
    <source>
        <dbReference type="Proteomes" id="UP000652761"/>
    </source>
</evidence>
<accession>A0A843XCT7</accession>
<evidence type="ECO:0000313" key="1">
    <source>
        <dbReference type="EMBL" id="MQM17105.1"/>
    </source>
</evidence>
<name>A0A843XCT7_COLES</name>
<comment type="caution">
    <text evidence="1">The sequence shown here is derived from an EMBL/GenBank/DDBJ whole genome shotgun (WGS) entry which is preliminary data.</text>
</comment>
<dbReference type="EMBL" id="NMUH01007348">
    <property type="protein sequence ID" value="MQM17105.1"/>
    <property type="molecule type" value="Genomic_DNA"/>
</dbReference>
<gene>
    <name evidence="1" type="ORF">Taro_050073</name>
</gene>
<protein>
    <submittedName>
        <fullName evidence="1">Uncharacterized protein</fullName>
    </submittedName>
</protein>
<dbReference type="Proteomes" id="UP000652761">
    <property type="component" value="Unassembled WGS sequence"/>
</dbReference>
<organism evidence="1 2">
    <name type="scientific">Colocasia esculenta</name>
    <name type="common">Wild taro</name>
    <name type="synonym">Arum esculentum</name>
    <dbReference type="NCBI Taxonomy" id="4460"/>
    <lineage>
        <taxon>Eukaryota</taxon>
        <taxon>Viridiplantae</taxon>
        <taxon>Streptophyta</taxon>
        <taxon>Embryophyta</taxon>
        <taxon>Tracheophyta</taxon>
        <taxon>Spermatophyta</taxon>
        <taxon>Magnoliopsida</taxon>
        <taxon>Liliopsida</taxon>
        <taxon>Araceae</taxon>
        <taxon>Aroideae</taxon>
        <taxon>Colocasieae</taxon>
        <taxon>Colocasia</taxon>
    </lineage>
</organism>
<dbReference type="AlphaFoldDB" id="A0A843XCT7"/>